<proteinExistence type="predicted"/>
<reference evidence="3" key="4">
    <citation type="submission" date="2015-06" db="UniProtKB">
        <authorList>
            <consortium name="EnsemblFungi"/>
        </authorList>
    </citation>
    <scope>IDENTIFICATION</scope>
</reference>
<dbReference type="InParanoid" id="U5HK38"/>
<dbReference type="AlphaFoldDB" id="U5HK38"/>
<organism evidence="2">
    <name type="scientific">Microbotryum lychnidis-dioicae (strain p1A1 Lamole / MvSl-1064)</name>
    <name type="common">Anther smut fungus</name>
    <dbReference type="NCBI Taxonomy" id="683840"/>
    <lineage>
        <taxon>Eukaryota</taxon>
        <taxon>Fungi</taxon>
        <taxon>Dikarya</taxon>
        <taxon>Basidiomycota</taxon>
        <taxon>Pucciniomycotina</taxon>
        <taxon>Microbotryomycetes</taxon>
        <taxon>Microbotryales</taxon>
        <taxon>Microbotryaceae</taxon>
        <taxon>Microbotryum</taxon>
    </lineage>
</organism>
<evidence type="ECO:0000256" key="1">
    <source>
        <dbReference type="SAM" id="MobiDB-lite"/>
    </source>
</evidence>
<evidence type="ECO:0000313" key="4">
    <source>
        <dbReference type="Proteomes" id="UP000017200"/>
    </source>
</evidence>
<feature type="non-terminal residue" evidence="2">
    <location>
        <position position="80"/>
    </location>
</feature>
<dbReference type="EnsemblFungi" id="MVLG_07361T0">
    <property type="protein sequence ID" value="MVLG_07361T0"/>
    <property type="gene ID" value="MVLG_07361"/>
</dbReference>
<dbReference type="EMBL" id="AEIJ01002067">
    <property type="status" value="NOT_ANNOTATED_CDS"/>
    <property type="molecule type" value="Genomic_DNA"/>
</dbReference>
<accession>U5HK38</accession>
<protein>
    <submittedName>
        <fullName evidence="2 3">Uncharacterized protein</fullName>
    </submittedName>
</protein>
<gene>
    <name evidence="2" type="ORF">MVLG_07361</name>
</gene>
<reference evidence="2" key="2">
    <citation type="submission" date="2010-11" db="EMBL/GenBank/DDBJ databases">
        <authorList>
            <consortium name="The Broad Institute Genome Sequencing Platform"/>
            <person name="Earl A."/>
            <person name="Ward D."/>
            <person name="Feldgarden M."/>
            <person name="Gevers D."/>
            <person name="Butler R."/>
            <person name="Young S.K."/>
            <person name="Zeng Q."/>
            <person name="Gargeya S."/>
            <person name="Fitzgerald M."/>
            <person name="Haas B."/>
            <person name="Abouelleil A."/>
            <person name="Alvarado L."/>
            <person name="Arachchi H.M."/>
            <person name="Berlin A."/>
            <person name="Brown A."/>
            <person name="Chapman S.B."/>
            <person name="Chen Z."/>
            <person name="Dunbar C."/>
            <person name="Freedman E."/>
            <person name="Gearin G."/>
            <person name="Gellesch M."/>
            <person name="Goldberg J."/>
            <person name="Griggs A."/>
            <person name="Gujja S."/>
            <person name="Heilman E."/>
            <person name="Heiman D."/>
            <person name="Howarth C."/>
            <person name="Larson L."/>
            <person name="Lui A."/>
            <person name="MacDonald P.J.P."/>
            <person name="Mehta T."/>
            <person name="Montmayeur A."/>
            <person name="Murphy C."/>
            <person name="Neiman D."/>
            <person name="Pearson M."/>
            <person name="Priest M."/>
            <person name="Roberts A."/>
            <person name="Saif S."/>
            <person name="Shea T."/>
            <person name="Shenoy N."/>
            <person name="Sisk P."/>
            <person name="Stolte C."/>
            <person name="Sykes S."/>
            <person name="White J."/>
            <person name="Yandava C."/>
            <person name="Wortman J."/>
            <person name="Nusbaum C."/>
            <person name="Birren B."/>
        </authorList>
    </citation>
    <scope>NUCLEOTIDE SEQUENCE</scope>
    <source>
        <strain evidence="2">P1A1 Lamole</strain>
    </source>
</reference>
<reference evidence="4" key="1">
    <citation type="submission" date="2010-11" db="EMBL/GenBank/DDBJ databases">
        <title>The genome sequence of Microbotryum violaceum strain p1A1 Lamole.</title>
        <authorList>
            <person name="Cuomo C."/>
            <person name="Perlin M."/>
            <person name="Young S.K."/>
            <person name="Zeng Q."/>
            <person name="Gargeya S."/>
            <person name="Alvarado L."/>
            <person name="Berlin A."/>
            <person name="Chapman S.B."/>
            <person name="Chen Z."/>
            <person name="Freedman E."/>
            <person name="Gellesch M."/>
            <person name="Goldberg J."/>
            <person name="Griggs A."/>
            <person name="Gujja S."/>
            <person name="Heilman E."/>
            <person name="Heiman D."/>
            <person name="Howarth C."/>
            <person name="Mehta T."/>
            <person name="Neiman D."/>
            <person name="Pearson M."/>
            <person name="Roberts A."/>
            <person name="Saif S."/>
            <person name="Shea T."/>
            <person name="Shenoy N."/>
            <person name="Sisk P."/>
            <person name="Stolte C."/>
            <person name="Sykes S."/>
            <person name="White J."/>
            <person name="Yandava C."/>
            <person name="Haas B."/>
            <person name="Nusbaum C."/>
            <person name="Birren B."/>
        </authorList>
    </citation>
    <scope>NUCLEOTIDE SEQUENCE [LARGE SCALE GENOMIC DNA]</scope>
    <source>
        <strain evidence="4">p1A1 Lamole</strain>
    </source>
</reference>
<feature type="compositionally biased region" description="Low complexity" evidence="1">
    <location>
        <begin position="53"/>
        <end position="80"/>
    </location>
</feature>
<evidence type="ECO:0000313" key="2">
    <source>
        <dbReference type="EMBL" id="KDE02064.1"/>
    </source>
</evidence>
<dbReference type="HOGENOM" id="CLU_2596805_0_0_1"/>
<dbReference type="Proteomes" id="UP000017200">
    <property type="component" value="Unassembled WGS sequence"/>
</dbReference>
<feature type="region of interest" description="Disordered" evidence="1">
    <location>
        <begin position="1"/>
        <end position="80"/>
    </location>
</feature>
<reference evidence="2 4" key="3">
    <citation type="journal article" date="2015" name="BMC Genomics">
        <title>Sex and parasites: genomic and transcriptomic analysis of Microbotryum lychnidis-dioicae, the biotrophic and plant-castrating anther smut fungus.</title>
        <authorList>
            <person name="Perlin M.H."/>
            <person name="Amselem J."/>
            <person name="Fontanillas E."/>
            <person name="Toh S.S."/>
            <person name="Chen Z."/>
            <person name="Goldberg J."/>
            <person name="Duplessis S."/>
            <person name="Henrissat B."/>
            <person name="Young S."/>
            <person name="Zeng Q."/>
            <person name="Aguileta G."/>
            <person name="Petit E."/>
            <person name="Badouin H."/>
            <person name="Andrews J."/>
            <person name="Razeeq D."/>
            <person name="Gabaldon T."/>
            <person name="Quesneville H."/>
            <person name="Giraud T."/>
            <person name="Hood M.E."/>
            <person name="Schultz D.J."/>
            <person name="Cuomo C.A."/>
        </authorList>
    </citation>
    <scope>NUCLEOTIDE SEQUENCE [LARGE SCALE GENOMIC DNA]</scope>
    <source>
        <strain evidence="2">P1A1 Lamole</strain>
        <strain evidence="4">p1A1 Lamole</strain>
    </source>
</reference>
<dbReference type="EMBL" id="GL542836">
    <property type="protein sequence ID" value="KDE02064.1"/>
    <property type="molecule type" value="Genomic_DNA"/>
</dbReference>
<keyword evidence="4" id="KW-1185">Reference proteome</keyword>
<evidence type="ECO:0000313" key="3">
    <source>
        <dbReference type="EnsemblFungi" id="MVLG_07361T0"/>
    </source>
</evidence>
<sequence length="80" mass="7960">MIQLGPRANPAGAATGNKDDANDGDGDNDDDGESVASTEPEGGDTGIETLTRATTGSTKETQTTTAAPVSTPTSPSPCYC</sequence>
<feature type="compositionally biased region" description="Acidic residues" evidence="1">
    <location>
        <begin position="22"/>
        <end position="33"/>
    </location>
</feature>
<name>U5HK38_USTV1</name>